<dbReference type="Proteomes" id="UP000011760">
    <property type="component" value="Chromosome"/>
</dbReference>
<name>M1UZW2_9CORY</name>
<dbReference type="eggNOG" id="COG3204">
    <property type="taxonomic scope" value="Bacteria"/>
</dbReference>
<dbReference type="OrthoDB" id="5380360at2"/>
<keyword evidence="6" id="KW-1185">Reference proteome</keyword>
<dbReference type="Gene3D" id="2.60.40.1260">
    <property type="entry name" value="Lamin Tail domain"/>
    <property type="match status" value="1"/>
</dbReference>
<proteinExistence type="predicted"/>
<keyword evidence="2" id="KW-0812">Transmembrane</keyword>
<keyword evidence="3" id="KW-0732">Signal</keyword>
<dbReference type="SUPFAM" id="SSF74853">
    <property type="entry name" value="Lamin A/C globular tail domain"/>
    <property type="match status" value="1"/>
</dbReference>
<sequence length="540" mass="56447">MVEVNKRTLLVAPVVASLAFCNLAVAQSTAQEATSPVVINEVESNGDAIGDFVELANTDTNNSVDISGWSLVDDKNENPVVLPAGTEIESGGYFLIYPDTAGISTNNTFGAGHFGLGKDDTVTLRDAEGNEVATYSWADLGEHAATTYGRVPDMTGEFTTTGASTPGLANIAGAGEEQPEEETVTPNAQLPFHNAEVLPVELGGAFVSGDMSGVDFDNNGVAWVVNNGSGAIYALEHDAAANTYTLLGQWQTTYPEGTGTLDAEGIAVADNGDIYLATERNNSDKNVSRPSIVRFANPLDKEGTQVALQEWNLAEFTGTLEANGGLEAIAQLDENIFAVGVEQTGDVLVVNTAAEAPELLQRYDSAFPGVMALDYNADSKKLTVACDEECAGASEILTWDGTQLTKTDDAIYERPANLGNWANEGFAAYTTELECTDGSTTTVASYLWADDAATNNFNALNAAQVVEGECEVSNGNDDDGDTPATETPAKDNGSSTFAAGSVAGSLATTVLALLGISAAIGGFVQQILAAFPQLKAYIRF</sequence>
<feature type="chain" id="PRO_5038616513" description="LTD domain-containing protein" evidence="3">
    <location>
        <begin position="27"/>
        <end position="540"/>
    </location>
</feature>
<dbReference type="InterPro" id="IPR036415">
    <property type="entry name" value="Lamin_tail_dom_sf"/>
</dbReference>
<dbReference type="Pfam" id="PF00932">
    <property type="entry name" value="LTD"/>
    <property type="match status" value="1"/>
</dbReference>
<evidence type="ECO:0000313" key="6">
    <source>
        <dbReference type="Proteomes" id="UP000011760"/>
    </source>
</evidence>
<dbReference type="AlphaFoldDB" id="M1UZW2"/>
<gene>
    <name evidence="5" type="ORF">H924_09825</name>
</gene>
<evidence type="ECO:0000256" key="2">
    <source>
        <dbReference type="SAM" id="Phobius"/>
    </source>
</evidence>
<keyword evidence="2" id="KW-0472">Membrane</keyword>
<dbReference type="RefSeq" id="WP_015651834.1">
    <property type="nucleotide sequence ID" value="NC_020506.1"/>
</dbReference>
<organism evidence="5 6">
    <name type="scientific">Corynebacterium callunae DSM 20147</name>
    <dbReference type="NCBI Taxonomy" id="1121353"/>
    <lineage>
        <taxon>Bacteria</taxon>
        <taxon>Bacillati</taxon>
        <taxon>Actinomycetota</taxon>
        <taxon>Actinomycetes</taxon>
        <taxon>Mycobacteriales</taxon>
        <taxon>Corynebacteriaceae</taxon>
        <taxon>Corynebacterium</taxon>
    </lineage>
</organism>
<evidence type="ECO:0000313" key="5">
    <source>
        <dbReference type="EMBL" id="AGG67403.1"/>
    </source>
</evidence>
<dbReference type="Pfam" id="PF13449">
    <property type="entry name" value="Phytase-like"/>
    <property type="match status" value="1"/>
</dbReference>
<dbReference type="KEGG" id="ccn:H924_09825"/>
<feature type="signal peptide" evidence="3">
    <location>
        <begin position="1"/>
        <end position="26"/>
    </location>
</feature>
<dbReference type="InterPro" id="IPR027372">
    <property type="entry name" value="Phytase-like_dom"/>
</dbReference>
<evidence type="ECO:0000256" key="1">
    <source>
        <dbReference type="SAM" id="MobiDB-lite"/>
    </source>
</evidence>
<feature type="transmembrane region" description="Helical" evidence="2">
    <location>
        <begin position="510"/>
        <end position="531"/>
    </location>
</feature>
<dbReference type="PATRIC" id="fig|1121353.3.peg.2005"/>
<dbReference type="InterPro" id="IPR001322">
    <property type="entry name" value="Lamin_tail_dom"/>
</dbReference>
<dbReference type="HOGENOM" id="CLU_027057_1_0_11"/>
<dbReference type="SUPFAM" id="SSF101898">
    <property type="entry name" value="NHL repeat"/>
    <property type="match status" value="1"/>
</dbReference>
<protein>
    <recommendedName>
        <fullName evidence="4">LTD domain-containing protein</fullName>
    </recommendedName>
</protein>
<accession>M1UZW2</accession>
<feature type="domain" description="LTD" evidence="4">
    <location>
        <begin position="28"/>
        <end position="139"/>
    </location>
</feature>
<evidence type="ECO:0000256" key="3">
    <source>
        <dbReference type="SAM" id="SignalP"/>
    </source>
</evidence>
<dbReference type="PROSITE" id="PS51841">
    <property type="entry name" value="LTD"/>
    <property type="match status" value="1"/>
</dbReference>
<reference evidence="5 6" key="1">
    <citation type="submission" date="2013-02" db="EMBL/GenBank/DDBJ databases">
        <title>The complete genome sequence of Corynebacterium callunae DSM 20147.</title>
        <authorList>
            <person name="Ruckert C."/>
            <person name="Albersmeier A."/>
            <person name="Kalinowski J."/>
        </authorList>
    </citation>
    <scope>NUCLEOTIDE SEQUENCE [LARGE SCALE GENOMIC DNA]</scope>
    <source>
        <strain evidence="5 6">DSM 20147</strain>
    </source>
</reference>
<dbReference type="EMBL" id="CP004354">
    <property type="protein sequence ID" value="AGG67403.1"/>
    <property type="molecule type" value="Genomic_DNA"/>
</dbReference>
<evidence type="ECO:0000259" key="4">
    <source>
        <dbReference type="PROSITE" id="PS51841"/>
    </source>
</evidence>
<feature type="region of interest" description="Disordered" evidence="1">
    <location>
        <begin position="473"/>
        <end position="494"/>
    </location>
</feature>
<keyword evidence="2" id="KW-1133">Transmembrane helix</keyword>
<dbReference type="STRING" id="1121353.H924_09825"/>